<sequence length="81" mass="8705">FLAVPGELASSLADIRRESIPGPVFASGLLSCEFRLLSGPVGTLITAWGMFDVLWVAQKCWCHEMEASSMGPLHDCLPPTS</sequence>
<gene>
    <name evidence="1" type="ORF">AVEN_235863_1</name>
</gene>
<keyword evidence="2" id="KW-1185">Reference proteome</keyword>
<accession>A0A4Y2FGK1</accession>
<feature type="non-terminal residue" evidence="1">
    <location>
        <position position="1"/>
    </location>
</feature>
<protein>
    <submittedName>
        <fullName evidence="1">Uncharacterized protein</fullName>
    </submittedName>
</protein>
<comment type="caution">
    <text evidence="1">The sequence shown here is derived from an EMBL/GenBank/DDBJ whole genome shotgun (WGS) entry which is preliminary data.</text>
</comment>
<reference evidence="1 2" key="1">
    <citation type="journal article" date="2019" name="Sci. Rep.">
        <title>Orb-weaving spider Araneus ventricosus genome elucidates the spidroin gene catalogue.</title>
        <authorList>
            <person name="Kono N."/>
            <person name="Nakamura H."/>
            <person name="Ohtoshi R."/>
            <person name="Moran D.A.P."/>
            <person name="Shinohara A."/>
            <person name="Yoshida Y."/>
            <person name="Fujiwara M."/>
            <person name="Mori M."/>
            <person name="Tomita M."/>
            <person name="Arakawa K."/>
        </authorList>
    </citation>
    <scope>NUCLEOTIDE SEQUENCE [LARGE SCALE GENOMIC DNA]</scope>
</reference>
<dbReference type="Proteomes" id="UP000499080">
    <property type="component" value="Unassembled WGS sequence"/>
</dbReference>
<name>A0A4Y2FGK1_ARAVE</name>
<dbReference type="EMBL" id="BGPR01173600">
    <property type="protein sequence ID" value="GBM39449.1"/>
    <property type="molecule type" value="Genomic_DNA"/>
</dbReference>
<proteinExistence type="predicted"/>
<evidence type="ECO:0000313" key="1">
    <source>
        <dbReference type="EMBL" id="GBM39449.1"/>
    </source>
</evidence>
<dbReference type="AlphaFoldDB" id="A0A4Y2FGK1"/>
<evidence type="ECO:0000313" key="2">
    <source>
        <dbReference type="Proteomes" id="UP000499080"/>
    </source>
</evidence>
<organism evidence="1 2">
    <name type="scientific">Araneus ventricosus</name>
    <name type="common">Orbweaver spider</name>
    <name type="synonym">Epeira ventricosa</name>
    <dbReference type="NCBI Taxonomy" id="182803"/>
    <lineage>
        <taxon>Eukaryota</taxon>
        <taxon>Metazoa</taxon>
        <taxon>Ecdysozoa</taxon>
        <taxon>Arthropoda</taxon>
        <taxon>Chelicerata</taxon>
        <taxon>Arachnida</taxon>
        <taxon>Araneae</taxon>
        <taxon>Araneomorphae</taxon>
        <taxon>Entelegynae</taxon>
        <taxon>Araneoidea</taxon>
        <taxon>Araneidae</taxon>
        <taxon>Araneus</taxon>
    </lineage>
</organism>